<gene>
    <name evidence="1" type="ORF">BDZ31_003454</name>
</gene>
<dbReference type="PANTHER" id="PTHR31118">
    <property type="entry name" value="CYCLASE-LIKE PROTEIN 2"/>
    <property type="match status" value="1"/>
</dbReference>
<dbReference type="EMBL" id="JACHNU010000005">
    <property type="protein sequence ID" value="MBB4663853.1"/>
    <property type="molecule type" value="Genomic_DNA"/>
</dbReference>
<dbReference type="PANTHER" id="PTHR31118:SF12">
    <property type="entry name" value="CYCLASE-LIKE PROTEIN 2"/>
    <property type="match status" value="1"/>
</dbReference>
<dbReference type="Proteomes" id="UP000585272">
    <property type="component" value="Unassembled WGS sequence"/>
</dbReference>
<dbReference type="InterPro" id="IPR007325">
    <property type="entry name" value="KFase/CYL"/>
</dbReference>
<dbReference type="AlphaFoldDB" id="A0A840II56"/>
<comment type="caution">
    <text evidence="1">The sequence shown here is derived from an EMBL/GenBank/DDBJ whole genome shotgun (WGS) entry which is preliminary data.</text>
</comment>
<organism evidence="1 2">
    <name type="scientific">Conexibacter arvalis</name>
    <dbReference type="NCBI Taxonomy" id="912552"/>
    <lineage>
        <taxon>Bacteria</taxon>
        <taxon>Bacillati</taxon>
        <taxon>Actinomycetota</taxon>
        <taxon>Thermoleophilia</taxon>
        <taxon>Solirubrobacterales</taxon>
        <taxon>Conexibacteraceae</taxon>
        <taxon>Conexibacter</taxon>
    </lineage>
</organism>
<dbReference type="GO" id="GO:0019441">
    <property type="term" value="P:L-tryptophan catabolic process to kynurenine"/>
    <property type="evidence" value="ECO:0007669"/>
    <property type="project" value="InterPro"/>
</dbReference>
<dbReference type="Gene3D" id="3.50.30.50">
    <property type="entry name" value="Putative cyclase"/>
    <property type="match status" value="1"/>
</dbReference>
<reference evidence="1 2" key="1">
    <citation type="submission" date="2020-08" db="EMBL/GenBank/DDBJ databases">
        <title>Genomic Encyclopedia of Archaeal and Bacterial Type Strains, Phase II (KMG-II): from individual species to whole genera.</title>
        <authorList>
            <person name="Goeker M."/>
        </authorList>
    </citation>
    <scope>NUCLEOTIDE SEQUENCE [LARGE SCALE GENOMIC DNA]</scope>
    <source>
        <strain evidence="1 2">DSM 23288</strain>
    </source>
</reference>
<accession>A0A840II56</accession>
<sequence>MAGTTSIDAIAAAFAGSRLVDLTRRLEPGIPSYPTHPKYHQMPWPAMGDPAEMNQLVLGEHTGTHVDAPSHFVAEGDPARRHIDELALEGFMGRAVTMRFGPFKPTDAMVTRAEIEAWEAEHVAVRAGDIVLVDFQWEGRWRRVPEGFDFLDRWPGLSRDAAELLRDRGVKAVGTDCVSLDPGNGGEGLAAHYTLLAAGVLIMENVANMAQLPDESYLIALPLPIANGTGSPVRAVALVPDAS</sequence>
<dbReference type="RefSeq" id="WP_183343576.1">
    <property type="nucleotide sequence ID" value="NZ_JACHNU010000005.1"/>
</dbReference>
<dbReference type="InterPro" id="IPR037175">
    <property type="entry name" value="KFase_sf"/>
</dbReference>
<evidence type="ECO:0000313" key="1">
    <source>
        <dbReference type="EMBL" id="MBB4663853.1"/>
    </source>
</evidence>
<dbReference type="SUPFAM" id="SSF102198">
    <property type="entry name" value="Putative cyclase"/>
    <property type="match status" value="1"/>
</dbReference>
<dbReference type="GO" id="GO:0004061">
    <property type="term" value="F:arylformamidase activity"/>
    <property type="evidence" value="ECO:0007669"/>
    <property type="project" value="InterPro"/>
</dbReference>
<evidence type="ECO:0000313" key="2">
    <source>
        <dbReference type="Proteomes" id="UP000585272"/>
    </source>
</evidence>
<dbReference type="Pfam" id="PF04199">
    <property type="entry name" value="Cyclase"/>
    <property type="match status" value="1"/>
</dbReference>
<name>A0A840II56_9ACTN</name>
<proteinExistence type="predicted"/>
<keyword evidence="2" id="KW-1185">Reference proteome</keyword>
<protein>
    <submittedName>
        <fullName evidence="1">Kynurenine formamidase</fullName>
    </submittedName>
</protein>